<comment type="caution">
    <text evidence="2">The sequence shown here is derived from an EMBL/GenBank/DDBJ whole genome shotgun (WGS) entry which is preliminary data.</text>
</comment>
<evidence type="ECO:0000313" key="3">
    <source>
        <dbReference type="Proteomes" id="UP001148786"/>
    </source>
</evidence>
<sequence length="168" mass="19565">MRFLINDYAFRACIPHDSYSGNVPSKQGDRLYVYSLVLGEDEAFLIQYDRNGVLFSNGIDIHNRPEDFIHLILLVYSPDCATLGFDTSVYWKGNKYIKTRGEDNELIEYEIVDSHHFFYRRKLCGRGIVCWRVKDNWPFKGRDAEKDLLLKLKGVDGVGQIVAYEEQK</sequence>
<dbReference type="Pfam" id="PF17667">
    <property type="entry name" value="Pkinase_fungal"/>
    <property type="match status" value="1"/>
</dbReference>
<evidence type="ECO:0000313" key="2">
    <source>
        <dbReference type="EMBL" id="KAJ3505584.1"/>
    </source>
</evidence>
<feature type="domain" description="Fungal-type protein kinase" evidence="1">
    <location>
        <begin position="21"/>
        <end position="166"/>
    </location>
</feature>
<accession>A0A9W8MVJ2</accession>
<name>A0A9W8MVJ2_9AGAR</name>
<proteinExistence type="predicted"/>
<gene>
    <name evidence="2" type="ORF">NLJ89_g7339</name>
</gene>
<dbReference type="PANTHER" id="PTHR38248">
    <property type="entry name" value="FUNK1 6"/>
    <property type="match status" value="1"/>
</dbReference>
<keyword evidence="3" id="KW-1185">Reference proteome</keyword>
<dbReference type="AlphaFoldDB" id="A0A9W8MVJ2"/>
<reference evidence="2" key="1">
    <citation type="submission" date="2022-07" db="EMBL/GenBank/DDBJ databases">
        <title>Genome Sequence of Agrocybe chaxingu.</title>
        <authorList>
            <person name="Buettner E."/>
        </authorList>
    </citation>
    <scope>NUCLEOTIDE SEQUENCE</scope>
    <source>
        <strain evidence="2">MP-N11</strain>
    </source>
</reference>
<protein>
    <recommendedName>
        <fullName evidence="1">Fungal-type protein kinase domain-containing protein</fullName>
    </recommendedName>
</protein>
<evidence type="ECO:0000259" key="1">
    <source>
        <dbReference type="Pfam" id="PF17667"/>
    </source>
</evidence>
<dbReference type="OrthoDB" id="5584477at2759"/>
<dbReference type="PANTHER" id="PTHR38248:SF2">
    <property type="entry name" value="FUNK1 11"/>
    <property type="match status" value="1"/>
</dbReference>
<organism evidence="2 3">
    <name type="scientific">Agrocybe chaxingu</name>
    <dbReference type="NCBI Taxonomy" id="84603"/>
    <lineage>
        <taxon>Eukaryota</taxon>
        <taxon>Fungi</taxon>
        <taxon>Dikarya</taxon>
        <taxon>Basidiomycota</taxon>
        <taxon>Agaricomycotina</taxon>
        <taxon>Agaricomycetes</taxon>
        <taxon>Agaricomycetidae</taxon>
        <taxon>Agaricales</taxon>
        <taxon>Agaricineae</taxon>
        <taxon>Strophariaceae</taxon>
        <taxon>Agrocybe</taxon>
    </lineage>
</organism>
<dbReference type="Proteomes" id="UP001148786">
    <property type="component" value="Unassembled WGS sequence"/>
</dbReference>
<dbReference type="InterPro" id="IPR040976">
    <property type="entry name" value="Pkinase_fungal"/>
</dbReference>
<dbReference type="EMBL" id="JANKHO010000865">
    <property type="protein sequence ID" value="KAJ3505584.1"/>
    <property type="molecule type" value="Genomic_DNA"/>
</dbReference>